<dbReference type="RefSeq" id="WP_085549895.1">
    <property type="nucleotide sequence ID" value="NZ_FXAR01000006.1"/>
</dbReference>
<evidence type="ECO:0000313" key="5">
    <source>
        <dbReference type="Proteomes" id="UP000193309"/>
    </source>
</evidence>
<dbReference type="SUPFAM" id="SSF111331">
    <property type="entry name" value="NAD kinase/diacylglycerol kinase-like"/>
    <property type="match status" value="1"/>
</dbReference>
<evidence type="ECO:0000313" key="4">
    <source>
        <dbReference type="EMBL" id="SMG29813.1"/>
    </source>
</evidence>
<accession>A0A1X7JPJ0</accession>
<feature type="domain" description="DAGKc" evidence="2">
    <location>
        <begin position="4"/>
        <end position="133"/>
    </location>
</feature>
<feature type="region of interest" description="Disordered" evidence="1">
    <location>
        <begin position="323"/>
        <end position="344"/>
    </location>
</feature>
<dbReference type="PANTHER" id="PTHR30492">
    <property type="entry name" value="METHYLGLYOXAL SYNTHASE"/>
    <property type="match status" value="1"/>
</dbReference>
<reference evidence="5" key="1">
    <citation type="submission" date="2017-04" db="EMBL/GenBank/DDBJ databases">
        <authorList>
            <person name="Varghese N."/>
            <person name="Submissions S."/>
        </authorList>
    </citation>
    <scope>NUCLEOTIDE SEQUENCE [LARGE SCALE GENOMIC DNA]</scope>
    <source>
        <strain evidence="5">VDS</strain>
    </source>
</reference>
<keyword evidence="4" id="KW-0418">Kinase</keyword>
<dbReference type="InterPro" id="IPR004363">
    <property type="entry name" value="Methylgl_synth"/>
</dbReference>
<dbReference type="EMBL" id="FXAR01000006">
    <property type="protein sequence ID" value="SMG29813.1"/>
    <property type="molecule type" value="Genomic_DNA"/>
</dbReference>
<dbReference type="Gene3D" id="2.60.200.40">
    <property type="match status" value="1"/>
</dbReference>
<dbReference type="PROSITE" id="PS50146">
    <property type="entry name" value="DAGK"/>
    <property type="match status" value="1"/>
</dbReference>
<keyword evidence="4" id="KW-0808">Transferase</keyword>
<protein>
    <submittedName>
        <fullName evidence="4">Diacylglycerol kinase family enzyme</fullName>
    </submittedName>
</protein>
<dbReference type="InterPro" id="IPR017438">
    <property type="entry name" value="ATP-NAD_kinase_N"/>
</dbReference>
<dbReference type="InterPro" id="IPR016064">
    <property type="entry name" value="NAD/diacylglycerol_kinase_sf"/>
</dbReference>
<dbReference type="EMBL" id="JAAYSN010000335">
    <property type="protein sequence ID" value="NLP40422.1"/>
    <property type="molecule type" value="Genomic_DNA"/>
</dbReference>
<keyword evidence="5" id="KW-1185">Reference proteome</keyword>
<dbReference type="PANTHER" id="PTHR30492:SF0">
    <property type="entry name" value="METHYLGLYOXAL SYNTHASE"/>
    <property type="match status" value="1"/>
</dbReference>
<dbReference type="Proteomes" id="UP000568696">
    <property type="component" value="Unassembled WGS sequence"/>
</dbReference>
<evidence type="ECO:0000256" key="1">
    <source>
        <dbReference type="SAM" id="MobiDB-lite"/>
    </source>
</evidence>
<dbReference type="AlphaFoldDB" id="A0A1X7JPJ0"/>
<evidence type="ECO:0000313" key="6">
    <source>
        <dbReference type="Proteomes" id="UP000568696"/>
    </source>
</evidence>
<dbReference type="GO" id="GO:0008929">
    <property type="term" value="F:methylglyoxal synthase activity"/>
    <property type="evidence" value="ECO:0007669"/>
    <property type="project" value="InterPro"/>
</dbReference>
<dbReference type="GO" id="GO:0016301">
    <property type="term" value="F:kinase activity"/>
    <property type="evidence" value="ECO:0007669"/>
    <property type="project" value="UniProtKB-KW"/>
</dbReference>
<dbReference type="GO" id="GO:0005829">
    <property type="term" value="C:cytosol"/>
    <property type="evidence" value="ECO:0007669"/>
    <property type="project" value="TreeGrafter"/>
</dbReference>
<name>A0A1X7JPJ0_9CORY</name>
<dbReference type="Proteomes" id="UP000193309">
    <property type="component" value="Unassembled WGS sequence"/>
</dbReference>
<dbReference type="OrthoDB" id="142078at2"/>
<dbReference type="Pfam" id="PF00781">
    <property type="entry name" value="DAGK_cat"/>
    <property type="match status" value="1"/>
</dbReference>
<reference evidence="4" key="2">
    <citation type="submission" date="2017-04" db="EMBL/GenBank/DDBJ databases">
        <authorList>
            <person name="Afonso C.L."/>
            <person name="Miller P.J."/>
            <person name="Scott M.A."/>
            <person name="Spackman E."/>
            <person name="Goraichik I."/>
            <person name="Dimitrov K.M."/>
            <person name="Suarez D.L."/>
            <person name="Swayne D.E."/>
        </authorList>
    </citation>
    <scope>NUCLEOTIDE SEQUENCE [LARGE SCALE GENOMIC DNA]</scope>
    <source>
        <strain evidence="4">VDS</strain>
    </source>
</reference>
<sequence>MNGNTTRRVAVIFNPVKGEPEEMKQQVIDAARRHGWEDPEFRETSVEDPGFAPAQQAAEEGYDMIFAAGGDGTVRAVAAALRGTGSTLAIIPVGTGNLLARNLKLPLDVPEAIETAFSGQDTRIDVCTALLTLPDGESEELDFVVMAGVGIDAQMIVNTDDDLKKKIGFLAYGVAIAKSLTGGRRLHLTWKLDDAPVRRTRVHSLIVGNCGDLVASVPLLPDAVANDGHFDLVALRPKGLPGWGLIVGRLATQMGRKVINRLRRRDEQLTGGSGDIEELQYATGTRLEVSLPKPEVFEVDGDEVGEVTAFTVTIEPECLIVREPVPPPTAEPGEPRPGTEVFGG</sequence>
<dbReference type="Gene3D" id="3.40.50.10330">
    <property type="entry name" value="Probable inorganic polyphosphate/atp-NAD kinase, domain 1"/>
    <property type="match status" value="1"/>
</dbReference>
<dbReference type="STRING" id="1610489.SAMN06295981_1781"/>
<dbReference type="InterPro" id="IPR001206">
    <property type="entry name" value="Diacylglycerol_kinase_cat_dom"/>
</dbReference>
<gene>
    <name evidence="3" type="ORF">GX356_12055</name>
    <name evidence="4" type="ORF">SAMN06295981_1781</name>
</gene>
<evidence type="ECO:0000313" key="3">
    <source>
        <dbReference type="EMBL" id="NLP40422.1"/>
    </source>
</evidence>
<organism evidence="4 5">
    <name type="scientific">Corynebacterium pollutisoli</name>
    <dbReference type="NCBI Taxonomy" id="1610489"/>
    <lineage>
        <taxon>Bacteria</taxon>
        <taxon>Bacillati</taxon>
        <taxon>Actinomycetota</taxon>
        <taxon>Actinomycetes</taxon>
        <taxon>Mycobacteriales</taxon>
        <taxon>Corynebacteriaceae</taxon>
        <taxon>Corynebacterium</taxon>
    </lineage>
</organism>
<proteinExistence type="predicted"/>
<evidence type="ECO:0000259" key="2">
    <source>
        <dbReference type="PROSITE" id="PS50146"/>
    </source>
</evidence>
<dbReference type="GO" id="GO:0019242">
    <property type="term" value="P:methylglyoxal biosynthetic process"/>
    <property type="evidence" value="ECO:0007669"/>
    <property type="project" value="InterPro"/>
</dbReference>
<reference evidence="3 6" key="3">
    <citation type="journal article" date="2020" name="Biotechnol. Biofuels">
        <title>New insights from the biogas microbiome by comprehensive genome-resolved metagenomics of nearly 1600 species originating from multiple anaerobic digesters.</title>
        <authorList>
            <person name="Campanaro S."/>
            <person name="Treu L."/>
            <person name="Rodriguez-R L.M."/>
            <person name="Kovalovszki A."/>
            <person name="Ziels R.M."/>
            <person name="Maus I."/>
            <person name="Zhu X."/>
            <person name="Kougias P.G."/>
            <person name="Basile A."/>
            <person name="Luo G."/>
            <person name="Schluter A."/>
            <person name="Konstantinidis K.T."/>
            <person name="Angelidaki I."/>
        </authorList>
    </citation>
    <scope>NUCLEOTIDE SEQUENCE [LARGE SCALE GENOMIC DNA]</scope>
    <source>
        <strain evidence="3">AS23ysBPME_344</strain>
    </source>
</reference>
<dbReference type="SMART" id="SM00046">
    <property type="entry name" value="DAGKc"/>
    <property type="match status" value="1"/>
</dbReference>